<feature type="compositionally biased region" description="Basic and acidic residues" evidence="1">
    <location>
        <begin position="95"/>
        <end position="112"/>
    </location>
</feature>
<evidence type="ECO:0000313" key="3">
    <source>
        <dbReference type="Proteomes" id="UP000029713"/>
    </source>
</evidence>
<reference evidence="2 3" key="1">
    <citation type="submission" date="2014-07" db="EMBL/GenBank/DDBJ databases">
        <title>Biosystematic studies on Modestobacter strains isolated from extreme hyper-arid desert soil and from historic building.</title>
        <authorList>
            <person name="Bukarasam K."/>
            <person name="Bull A."/>
            <person name="Girard G."/>
            <person name="van Wezel G."/>
            <person name="Goodfellow M."/>
        </authorList>
    </citation>
    <scope>NUCLEOTIDE SEQUENCE [LARGE SCALE GENOMIC DNA]</scope>
    <source>
        <strain evidence="2 3">KNN45-2b</strain>
    </source>
</reference>
<dbReference type="EMBL" id="JPMX01000043">
    <property type="protein sequence ID" value="KGH46683.1"/>
    <property type="molecule type" value="Genomic_DNA"/>
</dbReference>
<sequence>MSKRTVVAGTVWVALTVLAFGTDAILGAVVLIFGGAAVVVVQLSSTWSQHPDFEAREVARARRRKVKWEKNAPRREKDAARYAAHQARQAAKARAAQDRTARAETADDRPAS</sequence>
<keyword evidence="3" id="KW-1185">Reference proteome</keyword>
<name>A0A098Y725_9ACTN</name>
<dbReference type="OrthoDB" id="5196393at2"/>
<protein>
    <submittedName>
        <fullName evidence="2">Uncharacterized protein</fullName>
    </submittedName>
</protein>
<dbReference type="RefSeq" id="WP_036335794.1">
    <property type="nucleotide sequence ID" value="NZ_JPMX01000043.1"/>
</dbReference>
<feature type="compositionally biased region" description="Basic and acidic residues" evidence="1">
    <location>
        <begin position="68"/>
        <end position="80"/>
    </location>
</feature>
<evidence type="ECO:0000313" key="2">
    <source>
        <dbReference type="EMBL" id="KGH46683.1"/>
    </source>
</evidence>
<accession>A0A098Y725</accession>
<gene>
    <name evidence="2" type="ORF">IN07_11105</name>
</gene>
<comment type="caution">
    <text evidence="2">The sequence shown here is derived from an EMBL/GenBank/DDBJ whole genome shotgun (WGS) entry which is preliminary data.</text>
</comment>
<dbReference type="STRING" id="1522368.IN07_11105"/>
<feature type="compositionally biased region" description="Low complexity" evidence="1">
    <location>
        <begin position="81"/>
        <end position="94"/>
    </location>
</feature>
<dbReference type="Proteomes" id="UP000029713">
    <property type="component" value="Unassembled WGS sequence"/>
</dbReference>
<evidence type="ECO:0000256" key="1">
    <source>
        <dbReference type="SAM" id="MobiDB-lite"/>
    </source>
</evidence>
<organism evidence="2 3">
    <name type="scientific">Modestobacter caceresii</name>
    <dbReference type="NCBI Taxonomy" id="1522368"/>
    <lineage>
        <taxon>Bacteria</taxon>
        <taxon>Bacillati</taxon>
        <taxon>Actinomycetota</taxon>
        <taxon>Actinomycetes</taxon>
        <taxon>Geodermatophilales</taxon>
        <taxon>Geodermatophilaceae</taxon>
        <taxon>Modestobacter</taxon>
    </lineage>
</organism>
<proteinExistence type="predicted"/>
<dbReference type="AlphaFoldDB" id="A0A098Y725"/>
<feature type="region of interest" description="Disordered" evidence="1">
    <location>
        <begin position="66"/>
        <end position="112"/>
    </location>
</feature>